<reference evidence="6 14" key="3">
    <citation type="journal article" date="2019" name="Nat. Med.">
        <title>A library of human gut bacterial isolates paired with longitudinal multiomics data enables mechanistic microbiome research.</title>
        <authorList>
            <person name="Poyet M."/>
            <person name="Groussin M."/>
            <person name="Gibbons S.M."/>
            <person name="Avila-Pacheco J."/>
            <person name="Jiang X."/>
            <person name="Kearney S.M."/>
            <person name="Perrotta A.R."/>
            <person name="Berdy B."/>
            <person name="Zhao S."/>
            <person name="Lieberman T.D."/>
            <person name="Swanson P.K."/>
            <person name="Smith M."/>
            <person name="Roesemann S."/>
            <person name="Alexander J.E."/>
            <person name="Rich S.A."/>
            <person name="Livny J."/>
            <person name="Vlamakis H."/>
            <person name="Clish C."/>
            <person name="Bullock K."/>
            <person name="Deik A."/>
            <person name="Scott J."/>
            <person name="Pierce K.A."/>
            <person name="Xavier R.J."/>
            <person name="Alm E.J."/>
        </authorList>
    </citation>
    <scope>NUCLEOTIDE SEQUENCE [LARGE SCALE GENOMIC DNA]</scope>
    <source>
        <strain evidence="6 14">BIOML-A11</strain>
    </source>
</reference>
<reference evidence="4" key="8">
    <citation type="submission" date="2021-10" db="EMBL/GenBank/DDBJ databases">
        <title>Collection of gut derived symbiotic bacterial strains cultured from healthy donors.</title>
        <authorList>
            <person name="Lin H."/>
            <person name="Littmann E."/>
            <person name="Kohout C."/>
            <person name="Pamer E.G."/>
        </authorList>
    </citation>
    <scope>NUCLEOTIDE SEQUENCE</scope>
    <source>
        <strain evidence="5">DFI.7.28A</strain>
        <strain evidence="4">DFI.9.42</strain>
    </source>
</reference>
<dbReference type="Proteomes" id="UP000324325">
    <property type="component" value="Unassembled WGS sequence"/>
</dbReference>
<reference evidence="12 13" key="5">
    <citation type="submission" date="2019-09" db="EMBL/GenBank/DDBJ databases">
        <title>Strain-level analysis of Eubacterium rectale using genomes from metagenomes.</title>
        <authorList>
            <person name="Karcher N."/>
            <person name="Segata N."/>
        </authorList>
    </citation>
    <scope>NUCLEOTIDE SEQUENCE [LARGE SCALE GENOMIC DNA]</scope>
    <source>
        <strain evidence="8 12">L2-21</strain>
        <strain evidence="9 13">T3WBe13</strain>
    </source>
</reference>
<evidence type="ECO:0000259" key="1">
    <source>
        <dbReference type="PROSITE" id="PS50943"/>
    </source>
</evidence>
<evidence type="ECO:0000313" key="5">
    <source>
        <dbReference type="EMBL" id="MCB6961118.1"/>
    </source>
</evidence>
<dbReference type="InterPro" id="IPR010982">
    <property type="entry name" value="Lambda_DNA-bd_dom_sf"/>
</dbReference>
<protein>
    <submittedName>
        <fullName evidence="3 4">Helix-turn-helix</fullName>
    </submittedName>
    <submittedName>
        <fullName evidence="7">Helix-turn-helix transcriptional regulator</fullName>
    </submittedName>
</protein>
<dbReference type="EMBL" id="VSTF01000005">
    <property type="protein sequence ID" value="TYL60420.1"/>
    <property type="molecule type" value="Genomic_DNA"/>
</dbReference>
<evidence type="ECO:0000313" key="3">
    <source>
        <dbReference type="EMBL" id="CUN48617.1"/>
    </source>
</evidence>
<dbReference type="SMART" id="SM00530">
    <property type="entry name" value="HTH_XRE"/>
    <property type="match status" value="1"/>
</dbReference>
<dbReference type="Pfam" id="PF01381">
    <property type="entry name" value="HTH_3"/>
    <property type="match status" value="1"/>
</dbReference>
<dbReference type="Proteomes" id="UP001193756">
    <property type="component" value="Unassembled WGS sequence"/>
</dbReference>
<dbReference type="InterPro" id="IPR001387">
    <property type="entry name" value="Cro/C1-type_HTH"/>
</dbReference>
<keyword evidence="10" id="KW-1185">Reference proteome</keyword>
<dbReference type="Proteomes" id="UP001197684">
    <property type="component" value="Unassembled WGS sequence"/>
</dbReference>
<dbReference type="Proteomes" id="UP000049472">
    <property type="component" value="Unassembled WGS sequence"/>
</dbReference>
<dbReference type="Proteomes" id="UP000095384">
    <property type="component" value="Unassembled WGS sequence"/>
</dbReference>
<evidence type="ECO:0000313" key="13">
    <source>
        <dbReference type="Proteomes" id="UP000324327"/>
    </source>
</evidence>
<organism evidence="2 10">
    <name type="scientific">Agathobacter rectalis</name>
    <dbReference type="NCBI Taxonomy" id="39491"/>
    <lineage>
        <taxon>Bacteria</taxon>
        <taxon>Bacillati</taxon>
        <taxon>Bacillota</taxon>
        <taxon>Clostridia</taxon>
        <taxon>Lachnospirales</taxon>
        <taxon>Lachnospiraceae</taxon>
        <taxon>Agathobacter</taxon>
    </lineage>
</organism>
<dbReference type="PROSITE" id="PS50943">
    <property type="entry name" value="HTH_CROC1"/>
    <property type="match status" value="1"/>
</dbReference>
<dbReference type="CDD" id="cd00093">
    <property type="entry name" value="HTH_XRE"/>
    <property type="match status" value="1"/>
</dbReference>
<evidence type="ECO:0000313" key="6">
    <source>
        <dbReference type="EMBL" id="MSC59309.1"/>
    </source>
</evidence>
<evidence type="ECO:0000313" key="7">
    <source>
        <dbReference type="EMBL" id="NSC75907.1"/>
    </source>
</evidence>
<dbReference type="Proteomes" id="UP000479563">
    <property type="component" value="Unassembled WGS sequence"/>
</dbReference>
<gene>
    <name evidence="3" type="ORF">ERS852417_00398</name>
    <name evidence="9" type="ORF">FYL31_06660</name>
    <name evidence="8" type="ORF">FYL37_06565</name>
    <name evidence="7" type="ORF">G4312_01085</name>
    <name evidence="6" type="ORF">GKE07_03570</name>
    <name evidence="4" type="ORF">LIZ56_01935</name>
    <name evidence="5" type="ORF">LIZ82_09500</name>
    <name evidence="2" type="ORF">T1815_06521</name>
</gene>
<evidence type="ECO:0000313" key="9">
    <source>
        <dbReference type="EMBL" id="TYL60420.1"/>
    </source>
</evidence>
<evidence type="ECO:0000313" key="11">
    <source>
        <dbReference type="Proteomes" id="UP000095384"/>
    </source>
</evidence>
<dbReference type="AlphaFoldDB" id="A0A0M6WCN2"/>
<reference evidence="7" key="6">
    <citation type="journal article" date="2020" name="Cell Host Microbe">
        <title>Functional and Genomic Variation between Human-Derived Isolates of Lachnospiraceae Reveals Inter- and Intra-Species Diversity.</title>
        <authorList>
            <person name="Sorbara M.T."/>
            <person name="Littmann E.R."/>
            <person name="Fontana E."/>
            <person name="Moody T.U."/>
            <person name="Kohout C.E."/>
            <person name="Gjonbalaj M."/>
            <person name="Eaton V."/>
            <person name="Seok R."/>
            <person name="Leiner I.M."/>
            <person name="Pamer E.G."/>
        </authorList>
    </citation>
    <scope>NUCLEOTIDE SEQUENCE</scope>
    <source>
        <strain evidence="7">MSK.16.45</strain>
    </source>
</reference>
<reference evidence="10" key="2">
    <citation type="submission" date="2015-05" db="EMBL/GenBank/DDBJ databases">
        <authorList>
            <consortium name="Pathogen Informatics"/>
        </authorList>
    </citation>
    <scope>NUCLEOTIDE SEQUENCE [LARGE SCALE GENOMIC DNA]</scope>
    <source>
        <strain evidence="3 11">2789STDY5608860</strain>
        <strain evidence="10">T1-815</strain>
    </source>
</reference>
<dbReference type="GO" id="GO:0003677">
    <property type="term" value="F:DNA binding"/>
    <property type="evidence" value="ECO:0007669"/>
    <property type="project" value="InterPro"/>
</dbReference>
<dbReference type="EMBL" id="VSTG01000006">
    <property type="protein sequence ID" value="TYL58461.1"/>
    <property type="molecule type" value="Genomic_DNA"/>
</dbReference>
<name>A0A0M6WCN2_9FIRM</name>
<reference evidence="12 13" key="4">
    <citation type="submission" date="2019-08" db="EMBL/GenBank/DDBJ databases">
        <authorList>
            <person name="Duncan S."/>
            <person name="Walker A."/>
        </authorList>
    </citation>
    <scope>NUCLEOTIDE SEQUENCE [LARGE SCALE GENOMIC DNA]</scope>
    <source>
        <strain evidence="8 12">L2-21</strain>
        <strain evidence="9 13">T3WBe13</strain>
    </source>
</reference>
<dbReference type="Proteomes" id="UP001197741">
    <property type="component" value="Unassembled WGS sequence"/>
</dbReference>
<dbReference type="RefSeq" id="WP_015569067.1">
    <property type="nucleotide sequence ID" value="NZ_AP031452.1"/>
</dbReference>
<dbReference type="EMBL" id="JAJCJQ010000012">
    <property type="protein sequence ID" value="MCB6961118.1"/>
    <property type="molecule type" value="Genomic_DNA"/>
</dbReference>
<evidence type="ECO:0000313" key="14">
    <source>
        <dbReference type="Proteomes" id="UP000479563"/>
    </source>
</evidence>
<proteinExistence type="predicted"/>
<dbReference type="Gene3D" id="1.10.260.40">
    <property type="entry name" value="lambda repressor-like DNA-binding domains"/>
    <property type="match status" value="1"/>
</dbReference>
<evidence type="ECO:0000313" key="8">
    <source>
        <dbReference type="EMBL" id="TYL58461.1"/>
    </source>
</evidence>
<dbReference type="EMBL" id="JAJCJK010000002">
    <property type="protein sequence ID" value="MCB6937175.1"/>
    <property type="molecule type" value="Genomic_DNA"/>
</dbReference>
<dbReference type="Proteomes" id="UP000324327">
    <property type="component" value="Unassembled WGS sequence"/>
</dbReference>
<evidence type="ECO:0000313" key="4">
    <source>
        <dbReference type="EMBL" id="MCB6937175.1"/>
    </source>
</evidence>
<dbReference type="EMBL" id="JAAIMP010000001">
    <property type="protein sequence ID" value="NSC75907.1"/>
    <property type="molecule type" value="Genomic_DNA"/>
</dbReference>
<evidence type="ECO:0000313" key="10">
    <source>
        <dbReference type="Proteomes" id="UP000049472"/>
    </source>
</evidence>
<evidence type="ECO:0000313" key="12">
    <source>
        <dbReference type="Proteomes" id="UP000324325"/>
    </source>
</evidence>
<dbReference type="EMBL" id="CYYW01000002">
    <property type="protein sequence ID" value="CUN48617.1"/>
    <property type="molecule type" value="Genomic_DNA"/>
</dbReference>
<dbReference type="EMBL" id="CVRQ01000009">
    <property type="protein sequence ID" value="CRL33739.1"/>
    <property type="molecule type" value="Genomic_DNA"/>
</dbReference>
<dbReference type="EMBL" id="WKQP01000004">
    <property type="protein sequence ID" value="MSC59309.1"/>
    <property type="molecule type" value="Genomic_DNA"/>
</dbReference>
<dbReference type="SUPFAM" id="SSF47413">
    <property type="entry name" value="lambda repressor-like DNA-binding domains"/>
    <property type="match status" value="1"/>
</dbReference>
<feature type="domain" description="HTH cro/C1-type" evidence="1">
    <location>
        <begin position="8"/>
        <end position="62"/>
    </location>
</feature>
<reference evidence="7" key="7">
    <citation type="submission" date="2020-02" db="EMBL/GenBank/DDBJ databases">
        <authorList>
            <person name="Littmann E."/>
            <person name="Sorbara M."/>
        </authorList>
    </citation>
    <scope>NUCLEOTIDE SEQUENCE</scope>
    <source>
        <strain evidence="7">MSK.16.45</strain>
    </source>
</reference>
<reference evidence="2" key="1">
    <citation type="submission" date="2015-05" db="EMBL/GenBank/DDBJ databases">
        <authorList>
            <person name="Wang D.B."/>
            <person name="Wang M."/>
        </authorList>
    </citation>
    <scope>NUCLEOTIDE SEQUENCE [LARGE SCALE GENOMIC DNA]</scope>
    <source>
        <strain evidence="2">T1-815</strain>
    </source>
</reference>
<accession>A0A0M6WCN2</accession>
<evidence type="ECO:0000313" key="2">
    <source>
        <dbReference type="EMBL" id="CRL33739.1"/>
    </source>
</evidence>
<sequence>MKFQPERLIQLRNTLNINKAEAARRLNISPMVYGRYENGQRDPSYPTVCFIAHTFNCNVDFLYGISDKTDPDYIIVSSSNDPELYSLINIIKQDSNVEGRILTYARKLLEK</sequence>